<dbReference type="PANTHER" id="PTHR45008">
    <property type="entry name" value="PTS SYSTEM GLUCOSE-SPECIFIC EIIA COMPONENT"/>
    <property type="match status" value="1"/>
</dbReference>
<dbReference type="Pfam" id="PF00358">
    <property type="entry name" value="PTS_EIIA_1"/>
    <property type="match status" value="1"/>
</dbReference>
<comment type="subcellular location">
    <subcellularLocation>
        <location evidence="1">Cytoplasm</location>
    </subcellularLocation>
</comment>
<keyword evidence="3 8" id="KW-0762">Sugar transport</keyword>
<dbReference type="PANTHER" id="PTHR45008:SF1">
    <property type="entry name" value="PTS SYSTEM GLUCOSE-SPECIFIC EIIA COMPONENT"/>
    <property type="match status" value="1"/>
</dbReference>
<evidence type="ECO:0000256" key="6">
    <source>
        <dbReference type="ARBA" id="ARBA00022777"/>
    </source>
</evidence>
<keyword evidence="6" id="KW-0418">Kinase</keyword>
<feature type="domain" description="PTS EIIA type-1" evidence="7">
    <location>
        <begin position="47"/>
        <end position="154"/>
    </location>
</feature>
<dbReference type="PROSITE" id="PS51093">
    <property type="entry name" value="PTS_EIIA_TYPE_1"/>
    <property type="match status" value="1"/>
</dbReference>
<name>A0A1Y2T3Z5_SYMTR</name>
<dbReference type="GO" id="GO:0009401">
    <property type="term" value="P:phosphoenolpyruvate-dependent sugar phosphotransferase system"/>
    <property type="evidence" value="ECO:0007669"/>
    <property type="project" value="UniProtKB-KW"/>
</dbReference>
<dbReference type="PROSITE" id="PS00371">
    <property type="entry name" value="PTS_EIIA_TYPE_1_HIS"/>
    <property type="match status" value="1"/>
</dbReference>
<sequence length="180" mass="19109">MRRSSFAIWQAQEGLAVVFGLFGKRSKPVTVAAPLAGEVRPISEAPDPVFAEKMLGDGFCVFPAAVDRTTVVSPVDGEVVNLFPTGHAVGLRTPDGLEVLVHVGIDTVKLQGRGFRALVAQGDRVSAGQPMLEVDLGSIQSDVPSLATPVLLTNLDDKRTWRLDRQGKVEAGEPVATVDP</sequence>
<dbReference type="Proteomes" id="UP000194267">
    <property type="component" value="Unassembled WGS sequence"/>
</dbReference>
<dbReference type="GO" id="GO:0005737">
    <property type="term" value="C:cytoplasm"/>
    <property type="evidence" value="ECO:0007669"/>
    <property type="project" value="UniProtKB-SubCell"/>
</dbReference>
<accession>A0A1Y2T3Z5</accession>
<dbReference type="FunFam" id="2.70.70.10:FF:000001">
    <property type="entry name" value="PTS system glucose-specific IIA component"/>
    <property type="match status" value="1"/>
</dbReference>
<dbReference type="InterPro" id="IPR011055">
    <property type="entry name" value="Dup_hybrid_motif"/>
</dbReference>
<evidence type="ECO:0000313" key="8">
    <source>
        <dbReference type="EMBL" id="OTA40387.1"/>
    </source>
</evidence>
<dbReference type="AlphaFoldDB" id="A0A1Y2T3Z5"/>
<organism evidence="8 9">
    <name type="scientific">Symbiobacterium thermophilum</name>
    <dbReference type="NCBI Taxonomy" id="2734"/>
    <lineage>
        <taxon>Bacteria</taxon>
        <taxon>Bacillati</taxon>
        <taxon>Bacillota</taxon>
        <taxon>Clostridia</taxon>
        <taxon>Eubacteriales</taxon>
        <taxon>Symbiobacteriaceae</taxon>
        <taxon>Symbiobacterium</taxon>
    </lineage>
</organism>
<gene>
    <name evidence="8" type="ORF">A6D92_18430</name>
</gene>
<dbReference type="Gene3D" id="2.70.70.10">
    <property type="entry name" value="Glucose Permease (Domain IIA)"/>
    <property type="match status" value="1"/>
</dbReference>
<proteinExistence type="predicted"/>
<evidence type="ECO:0000256" key="5">
    <source>
        <dbReference type="ARBA" id="ARBA00022683"/>
    </source>
</evidence>
<dbReference type="InterPro" id="IPR001127">
    <property type="entry name" value="PTS_EIIA_1_perm"/>
</dbReference>
<protein>
    <submittedName>
        <fullName evidence="8">PTS glucose transporter subunit IIA</fullName>
    </submittedName>
</protein>
<evidence type="ECO:0000313" key="9">
    <source>
        <dbReference type="Proteomes" id="UP000194267"/>
    </source>
</evidence>
<evidence type="ECO:0000256" key="2">
    <source>
        <dbReference type="ARBA" id="ARBA00022448"/>
    </source>
</evidence>
<dbReference type="EMBL" id="LWLV01001901">
    <property type="protein sequence ID" value="OTA40387.1"/>
    <property type="molecule type" value="Genomic_DNA"/>
</dbReference>
<evidence type="ECO:0000256" key="4">
    <source>
        <dbReference type="ARBA" id="ARBA00022679"/>
    </source>
</evidence>
<dbReference type="NCBIfam" id="TIGR00830">
    <property type="entry name" value="PTBA"/>
    <property type="match status" value="1"/>
</dbReference>
<comment type="caution">
    <text evidence="8">The sequence shown here is derived from an EMBL/GenBank/DDBJ whole genome shotgun (WGS) entry which is preliminary data.</text>
</comment>
<dbReference type="OMA" id="KMVAPCD"/>
<keyword evidence="4" id="KW-0808">Transferase</keyword>
<keyword evidence="2" id="KW-0813">Transport</keyword>
<evidence type="ECO:0000256" key="1">
    <source>
        <dbReference type="ARBA" id="ARBA00004496"/>
    </source>
</evidence>
<dbReference type="GO" id="GO:0016301">
    <property type="term" value="F:kinase activity"/>
    <property type="evidence" value="ECO:0007669"/>
    <property type="project" value="UniProtKB-KW"/>
</dbReference>
<reference evidence="9" key="1">
    <citation type="submission" date="2016-04" db="EMBL/GenBank/DDBJ databases">
        <authorList>
            <person name="Antunes L.P."/>
            <person name="Martins L.F."/>
            <person name="Pereira R.V."/>
            <person name="Thomas A.M."/>
            <person name="Barbosa D."/>
            <person name="Nascimento L."/>
            <person name="Silva G.M."/>
            <person name="Condomitti G.W."/>
            <person name="Digiampietri L.A."/>
            <person name="Lombardi K.C."/>
            <person name="Ramos P.L."/>
            <person name="Quaggio R.B."/>
            <person name="Oliveira J.C."/>
            <person name="Pascon R.C."/>
            <person name="Cruz J.B."/>
            <person name="Silva A.M."/>
            <person name="Setubal J.C."/>
        </authorList>
    </citation>
    <scope>NUCLEOTIDE SEQUENCE [LARGE SCALE GENOMIC DNA]</scope>
</reference>
<dbReference type="InterPro" id="IPR050890">
    <property type="entry name" value="PTS_EIIA_component"/>
</dbReference>
<dbReference type="SUPFAM" id="SSF51261">
    <property type="entry name" value="Duplicated hybrid motif"/>
    <property type="match status" value="1"/>
</dbReference>
<keyword evidence="5" id="KW-0598">Phosphotransferase system</keyword>
<evidence type="ECO:0000259" key="7">
    <source>
        <dbReference type="PROSITE" id="PS51093"/>
    </source>
</evidence>
<evidence type="ECO:0000256" key="3">
    <source>
        <dbReference type="ARBA" id="ARBA00022597"/>
    </source>
</evidence>